<feature type="region of interest" description="Disordered" evidence="1">
    <location>
        <begin position="45"/>
        <end position="64"/>
    </location>
</feature>
<sequence>MVNEQKDSQEYLCSRCNETHFSKAGSANEVCPVYGTDTLTATKPIPPISQSIDDWKKANPGRPL</sequence>
<evidence type="ECO:0000313" key="2">
    <source>
        <dbReference type="EMBL" id="OGD34637.1"/>
    </source>
</evidence>
<evidence type="ECO:0000313" key="3">
    <source>
        <dbReference type="Proteomes" id="UP000176650"/>
    </source>
</evidence>
<protein>
    <submittedName>
        <fullName evidence="2">Uncharacterized protein</fullName>
    </submittedName>
</protein>
<organism evidence="2 3">
    <name type="scientific">Candidatus Azambacteria bacterium RIFCSPLOWO2_01_FULL_46_25</name>
    <dbReference type="NCBI Taxonomy" id="1797298"/>
    <lineage>
        <taxon>Bacteria</taxon>
        <taxon>Candidatus Azamiibacteriota</taxon>
    </lineage>
</organism>
<proteinExistence type="predicted"/>
<evidence type="ECO:0000256" key="1">
    <source>
        <dbReference type="SAM" id="MobiDB-lite"/>
    </source>
</evidence>
<name>A0A1F5BVK2_9BACT</name>
<accession>A0A1F5BVK2</accession>
<dbReference type="AlphaFoldDB" id="A0A1F5BVK2"/>
<dbReference type="STRING" id="1797298.A2988_04005"/>
<dbReference type="EMBL" id="MEYS01000001">
    <property type="protein sequence ID" value="OGD34637.1"/>
    <property type="molecule type" value="Genomic_DNA"/>
</dbReference>
<reference evidence="2 3" key="1">
    <citation type="journal article" date="2016" name="Nat. Commun.">
        <title>Thousands of microbial genomes shed light on interconnected biogeochemical processes in an aquifer system.</title>
        <authorList>
            <person name="Anantharaman K."/>
            <person name="Brown C.T."/>
            <person name="Hug L.A."/>
            <person name="Sharon I."/>
            <person name="Castelle C.J."/>
            <person name="Probst A.J."/>
            <person name="Thomas B.C."/>
            <person name="Singh A."/>
            <person name="Wilkins M.J."/>
            <person name="Karaoz U."/>
            <person name="Brodie E.L."/>
            <person name="Williams K.H."/>
            <person name="Hubbard S.S."/>
            <person name="Banfield J.F."/>
        </authorList>
    </citation>
    <scope>NUCLEOTIDE SEQUENCE [LARGE SCALE GENOMIC DNA]</scope>
</reference>
<comment type="caution">
    <text evidence="2">The sequence shown here is derived from an EMBL/GenBank/DDBJ whole genome shotgun (WGS) entry which is preliminary data.</text>
</comment>
<dbReference type="Proteomes" id="UP000176650">
    <property type="component" value="Unassembled WGS sequence"/>
</dbReference>
<gene>
    <name evidence="2" type="ORF">A2988_04005</name>
</gene>